<sequence>MAGCGGGDASDAEPEYKSFAVKGKELTVDSDNSEVEVVTADKKGAKDGKEVKVTRWFKGKSIGGSAKADWQVNGDTLKLRVHCSGISATCAAKHKVEVPAGVAVTVKSDNGPVRADGIAAALHLTAHSGAITVRDPGGPLDISTTNGAVKATGVASSQVKTETSNGPVHLALTRVPDRVDATTSNGPVDIELPRSPYKLDVKTKNGSQSLDVPRDDASKHVVSVHTSNGPVKVRTAN</sequence>
<feature type="region of interest" description="Disordered" evidence="1">
    <location>
        <begin position="178"/>
        <end position="218"/>
    </location>
</feature>
<reference evidence="3 4" key="1">
    <citation type="submission" date="2015-07" db="EMBL/GenBank/DDBJ databases">
        <authorList>
            <person name="Ju K.-S."/>
            <person name="Doroghazi J.R."/>
            <person name="Metcalf W.W."/>
        </authorList>
    </citation>
    <scope>NUCLEOTIDE SEQUENCE [LARGE SCALE GENOMIC DNA]</scope>
    <source>
        <strain evidence="3 4">NRRL B-3589</strain>
    </source>
</reference>
<accession>A0ABR5JAM2</accession>
<evidence type="ECO:0000256" key="1">
    <source>
        <dbReference type="SAM" id="MobiDB-lite"/>
    </source>
</evidence>
<protein>
    <recommendedName>
        <fullName evidence="2">DUF4097 domain-containing protein</fullName>
    </recommendedName>
</protein>
<feature type="domain" description="DUF4097" evidence="2">
    <location>
        <begin position="104"/>
        <end position="233"/>
    </location>
</feature>
<dbReference type="EMBL" id="LGUT01000695">
    <property type="protein sequence ID" value="KOG90497.1"/>
    <property type="molecule type" value="Genomic_DNA"/>
</dbReference>
<evidence type="ECO:0000259" key="2">
    <source>
        <dbReference type="Pfam" id="PF13349"/>
    </source>
</evidence>
<evidence type="ECO:0000313" key="4">
    <source>
        <dbReference type="Proteomes" id="UP000037020"/>
    </source>
</evidence>
<dbReference type="Pfam" id="PF13349">
    <property type="entry name" value="DUF4097"/>
    <property type="match status" value="1"/>
</dbReference>
<dbReference type="InterPro" id="IPR025164">
    <property type="entry name" value="Toastrack_DUF4097"/>
</dbReference>
<gene>
    <name evidence="3" type="ORF">ADK38_08415</name>
</gene>
<keyword evidence="4" id="KW-1185">Reference proteome</keyword>
<organism evidence="3 4">
    <name type="scientific">Streptomyces varsoviensis</name>
    <dbReference type="NCBI Taxonomy" id="67373"/>
    <lineage>
        <taxon>Bacteria</taxon>
        <taxon>Bacillati</taxon>
        <taxon>Actinomycetota</taxon>
        <taxon>Actinomycetes</taxon>
        <taxon>Kitasatosporales</taxon>
        <taxon>Streptomycetaceae</taxon>
        <taxon>Streptomyces</taxon>
    </lineage>
</organism>
<comment type="caution">
    <text evidence="3">The sequence shown here is derived from an EMBL/GenBank/DDBJ whole genome shotgun (WGS) entry which is preliminary data.</text>
</comment>
<dbReference type="Proteomes" id="UP000037020">
    <property type="component" value="Unassembled WGS sequence"/>
</dbReference>
<proteinExistence type="predicted"/>
<name>A0ABR5JAM2_9ACTN</name>
<evidence type="ECO:0000313" key="3">
    <source>
        <dbReference type="EMBL" id="KOG90497.1"/>
    </source>
</evidence>